<evidence type="ECO:0000256" key="1">
    <source>
        <dbReference type="ARBA" id="ARBA00004127"/>
    </source>
</evidence>
<dbReference type="RefSeq" id="WP_013295683.1">
    <property type="nucleotide sequence ID" value="NC_014408.1"/>
</dbReference>
<evidence type="ECO:0000256" key="3">
    <source>
        <dbReference type="ARBA" id="ARBA00022989"/>
    </source>
</evidence>
<dbReference type="Pfam" id="PF06803">
    <property type="entry name" value="DUF1232"/>
    <property type="match status" value="1"/>
</dbReference>
<dbReference type="GeneID" id="43707980"/>
<dbReference type="KEGG" id="mmg:MTBMA_c08640"/>
<accession>D9PW61</accession>
<proteinExistence type="predicted"/>
<dbReference type="AlphaFoldDB" id="D9PW61"/>
<feature type="domain" description="DUF1232" evidence="5">
    <location>
        <begin position="49"/>
        <end position="84"/>
    </location>
</feature>
<dbReference type="STRING" id="79929.MTBMA_c08640"/>
<dbReference type="HOGENOM" id="CLU_130854_1_0_2"/>
<sequence>MDFTHFYDVLRENINSYRGEYERIVDYAPDLFRLLADVLRSDELGSDERLRISAAMGYLVAPYDVIPEEIYGPHGYIDDVYLCAVVVDELASRHGYGFLEEYWAGDEDLEYVIEECMERASEILGEKTEEILSYAGLR</sequence>
<dbReference type="GO" id="GO:0012505">
    <property type="term" value="C:endomembrane system"/>
    <property type="evidence" value="ECO:0007669"/>
    <property type="project" value="UniProtKB-SubCell"/>
</dbReference>
<keyword evidence="2" id="KW-0812">Transmembrane</keyword>
<evidence type="ECO:0000313" key="6">
    <source>
        <dbReference type="EMBL" id="ADL58459.1"/>
    </source>
</evidence>
<organism evidence="6 7">
    <name type="scientific">Methanothermobacter marburgensis (strain ATCC BAA-927 / DSM 2133 / JCM 14651 / NBRC 100331 / OCM 82 / Marburg)</name>
    <name type="common">Methanobacterium thermoautotrophicum</name>
    <dbReference type="NCBI Taxonomy" id="79929"/>
    <lineage>
        <taxon>Archaea</taxon>
        <taxon>Methanobacteriati</taxon>
        <taxon>Methanobacteriota</taxon>
        <taxon>Methanomada group</taxon>
        <taxon>Methanobacteria</taxon>
        <taxon>Methanobacteriales</taxon>
        <taxon>Methanobacteriaceae</taxon>
        <taxon>Methanothermobacter</taxon>
    </lineage>
</organism>
<keyword evidence="7" id="KW-1185">Reference proteome</keyword>
<dbReference type="Proteomes" id="UP000000345">
    <property type="component" value="Chromosome"/>
</dbReference>
<dbReference type="InterPro" id="IPR010652">
    <property type="entry name" value="DUF1232"/>
</dbReference>
<gene>
    <name evidence="6" type="ordered locus">MTBMA_c08640</name>
</gene>
<keyword evidence="4" id="KW-0472">Membrane</keyword>
<dbReference type="GeneID" id="9704572"/>
<evidence type="ECO:0000256" key="4">
    <source>
        <dbReference type="ARBA" id="ARBA00023136"/>
    </source>
</evidence>
<dbReference type="OrthoDB" id="77982at2157"/>
<evidence type="ECO:0000313" key="7">
    <source>
        <dbReference type="Proteomes" id="UP000000345"/>
    </source>
</evidence>
<dbReference type="PaxDb" id="79929-MTBMA_c08640"/>
<comment type="subcellular location">
    <subcellularLocation>
        <location evidence="1">Endomembrane system</location>
        <topology evidence="1">Multi-pass membrane protein</topology>
    </subcellularLocation>
</comment>
<name>D9PW61_METTM</name>
<keyword evidence="3" id="KW-1133">Transmembrane helix</keyword>
<protein>
    <recommendedName>
        <fullName evidence="5">DUF1232 domain-containing protein</fullName>
    </recommendedName>
</protein>
<evidence type="ECO:0000256" key="2">
    <source>
        <dbReference type="ARBA" id="ARBA00022692"/>
    </source>
</evidence>
<reference key="1">
    <citation type="submission" date="2009-08" db="EMBL/GenBank/DDBJ databases">
        <title>The genome sequence of Methanothermobacter marburgensis.</title>
        <authorList>
            <person name="Kaster A."/>
            <person name="Seedorf H."/>
            <person name="Goenrich M."/>
            <person name="Wiezer A."/>
            <person name="Liesegang H."/>
            <person name="Thauer R."/>
            <person name="Gottschalk G."/>
        </authorList>
    </citation>
    <scope>NUCLEOTIDE SEQUENCE</scope>
    <source>
        <strain>Marburg</strain>
    </source>
</reference>
<reference evidence="6 7" key="2">
    <citation type="journal article" date="2010" name="J. Bacteriol.">
        <title>Complete genome sequence of Methanothermobacter marburgensis, a methanoarchaeon model organism.</title>
        <authorList>
            <person name="Liesegang H."/>
            <person name="Kaster A.K."/>
            <person name="Wiezer A."/>
            <person name="Goenrich M."/>
            <person name="Wollherr A."/>
            <person name="Seedorf H."/>
            <person name="Gottschalk G."/>
            <person name="Thauer R.K."/>
        </authorList>
    </citation>
    <scope>NUCLEOTIDE SEQUENCE [LARGE SCALE GENOMIC DNA]</scope>
    <source>
        <strain evidence="7">ATCC BAA-927 / DSM 2133 / JCM 14651 / NBRC 100331 / OCM 82 / Marburg</strain>
    </source>
</reference>
<dbReference type="PATRIC" id="fig|79929.8.peg.844"/>
<dbReference type="EMBL" id="CP001710">
    <property type="protein sequence ID" value="ADL58459.1"/>
    <property type="molecule type" value="Genomic_DNA"/>
</dbReference>
<evidence type="ECO:0000259" key="5">
    <source>
        <dbReference type="Pfam" id="PF06803"/>
    </source>
</evidence>